<feature type="transmembrane region" description="Helical" evidence="1">
    <location>
        <begin position="323"/>
        <end position="345"/>
    </location>
</feature>
<feature type="transmembrane region" description="Helical" evidence="1">
    <location>
        <begin position="199"/>
        <end position="222"/>
    </location>
</feature>
<protein>
    <submittedName>
        <fullName evidence="2">MFS transporter</fullName>
    </submittedName>
</protein>
<dbReference type="OrthoDB" id="5317164at2"/>
<proteinExistence type="predicted"/>
<feature type="transmembrane region" description="Helical" evidence="1">
    <location>
        <begin position="70"/>
        <end position="87"/>
    </location>
</feature>
<name>A0A511DHB3_9PSEU</name>
<feature type="transmembrane region" description="Helical" evidence="1">
    <location>
        <begin position="93"/>
        <end position="115"/>
    </location>
</feature>
<dbReference type="AlphaFoldDB" id="A0A511DHB3"/>
<reference evidence="2 3" key="1">
    <citation type="submission" date="2019-07" db="EMBL/GenBank/DDBJ databases">
        <title>Whole genome shotgun sequence of Pseudonocardia sulfidoxydans NBRC 16205.</title>
        <authorList>
            <person name="Hosoyama A."/>
            <person name="Uohara A."/>
            <person name="Ohji S."/>
            <person name="Ichikawa N."/>
        </authorList>
    </citation>
    <scope>NUCLEOTIDE SEQUENCE [LARGE SCALE GENOMIC DNA]</scope>
    <source>
        <strain evidence="2 3">NBRC 16205</strain>
    </source>
</reference>
<organism evidence="2 3">
    <name type="scientific">Pseudonocardia sulfidoxydans NBRC 16205</name>
    <dbReference type="NCBI Taxonomy" id="1223511"/>
    <lineage>
        <taxon>Bacteria</taxon>
        <taxon>Bacillati</taxon>
        <taxon>Actinomycetota</taxon>
        <taxon>Actinomycetes</taxon>
        <taxon>Pseudonocardiales</taxon>
        <taxon>Pseudonocardiaceae</taxon>
        <taxon>Pseudonocardia</taxon>
    </lineage>
</organism>
<evidence type="ECO:0000313" key="2">
    <source>
        <dbReference type="EMBL" id="GEL23907.1"/>
    </source>
</evidence>
<evidence type="ECO:0000256" key="1">
    <source>
        <dbReference type="SAM" id="Phobius"/>
    </source>
</evidence>
<dbReference type="PANTHER" id="PTHR23523:SF2">
    <property type="entry name" value="2-NITROIMIDAZOLE TRANSPORTER"/>
    <property type="match status" value="1"/>
</dbReference>
<dbReference type="EMBL" id="BJVJ01000025">
    <property type="protein sequence ID" value="GEL23907.1"/>
    <property type="molecule type" value="Genomic_DNA"/>
</dbReference>
<feature type="transmembrane region" description="Helical" evidence="1">
    <location>
        <begin position="268"/>
        <end position="286"/>
    </location>
</feature>
<keyword evidence="3" id="KW-1185">Reference proteome</keyword>
<dbReference type="Pfam" id="PF07690">
    <property type="entry name" value="MFS_1"/>
    <property type="match status" value="1"/>
</dbReference>
<feature type="transmembrane region" description="Helical" evidence="1">
    <location>
        <begin position="37"/>
        <end position="58"/>
    </location>
</feature>
<feature type="transmembrane region" description="Helical" evidence="1">
    <location>
        <begin position="154"/>
        <end position="175"/>
    </location>
</feature>
<gene>
    <name evidence="2" type="ORF">PSU4_28610</name>
</gene>
<dbReference type="CDD" id="cd17339">
    <property type="entry name" value="MFS_NIMT_CynX_like"/>
    <property type="match status" value="1"/>
</dbReference>
<dbReference type="Gene3D" id="1.20.1250.20">
    <property type="entry name" value="MFS general substrate transporter like domains"/>
    <property type="match status" value="2"/>
</dbReference>
<dbReference type="GO" id="GO:0022857">
    <property type="term" value="F:transmembrane transporter activity"/>
    <property type="evidence" value="ECO:0007669"/>
    <property type="project" value="InterPro"/>
</dbReference>
<feature type="transmembrane region" description="Helical" evidence="1">
    <location>
        <begin position="292"/>
        <end position="311"/>
    </location>
</feature>
<evidence type="ECO:0000313" key="3">
    <source>
        <dbReference type="Proteomes" id="UP000321685"/>
    </source>
</evidence>
<dbReference type="InterPro" id="IPR011701">
    <property type="entry name" value="MFS"/>
</dbReference>
<feature type="transmembrane region" description="Helical" evidence="1">
    <location>
        <begin position="127"/>
        <end position="148"/>
    </location>
</feature>
<feature type="transmembrane region" description="Helical" evidence="1">
    <location>
        <begin position="351"/>
        <end position="372"/>
    </location>
</feature>
<dbReference type="PANTHER" id="PTHR23523">
    <property type="match status" value="1"/>
</dbReference>
<feature type="transmembrane region" description="Helical" evidence="1">
    <location>
        <begin position="234"/>
        <end position="256"/>
    </location>
</feature>
<accession>A0A511DHB3</accession>
<comment type="caution">
    <text evidence="2">The sequence shown here is derived from an EMBL/GenBank/DDBJ whole genome shotgun (WGS) entry which is preliminary data.</text>
</comment>
<dbReference type="SUPFAM" id="SSF103473">
    <property type="entry name" value="MFS general substrate transporter"/>
    <property type="match status" value="1"/>
</dbReference>
<keyword evidence="1" id="KW-1133">Transmembrane helix</keyword>
<keyword evidence="1" id="KW-0812">Transmembrane</keyword>
<dbReference type="Proteomes" id="UP000321685">
    <property type="component" value="Unassembled WGS sequence"/>
</dbReference>
<dbReference type="InterPro" id="IPR052524">
    <property type="entry name" value="MFS_Cyanate_Porter"/>
</dbReference>
<dbReference type="InterPro" id="IPR036259">
    <property type="entry name" value="MFS_trans_sf"/>
</dbReference>
<keyword evidence="1" id="KW-0472">Membrane</keyword>
<sequence>MFWTAAAIVVVALNLRASVVGVGPLLTEIRVDESLSATAGGILTALPVLCFGLLAPVAPRMARRVGIERALLAVLVLLTAGCLVRMVPTVSGLYLGTVMIGTAVASGNVLLPALIKRDYAHRTGLMTAVYSSAISFSGALGAAVTVPLADAAGLGWRLALGAWAAWAVLGVLCWLPQLRRVARPAVPGTKVRGVARQALAWQVTAYMGLQSLGFYSASAWFASIFIDRGWSPTAAGALVSVVSVTGLLGGIGAPLLGARSRDQRRLSLAITLLGAVGIGLVLVPGLEIVACVLAGVSFGAALGLALIYMGLRSPDAAHAAQLSGMAQCVGYAVAAVGPFAVGALHDLTDGWTVPMIVVLVLYIPQGVAGWLAGRDRQLVRSGVEPVA</sequence>